<accession>A0A1N7IS53</accession>
<organism evidence="6 7">
    <name type="scientific">Chryseobacterium joostei</name>
    <dbReference type="NCBI Taxonomy" id="112234"/>
    <lineage>
        <taxon>Bacteria</taxon>
        <taxon>Pseudomonadati</taxon>
        <taxon>Bacteroidota</taxon>
        <taxon>Flavobacteriia</taxon>
        <taxon>Flavobacteriales</taxon>
        <taxon>Weeksellaceae</taxon>
        <taxon>Chryseobacterium group</taxon>
        <taxon>Chryseobacterium</taxon>
    </lineage>
</organism>
<sequence length="164" mass="19102">MNEKKWYVVRTNPRAEKKVSEKLSVIGIDHYLPLHKQLKNWHDRKKYVDEVLFKSYVFIYTTEQKRQEVFQVSAVVKYLFVGGKIAVVTEKEIEQIRIFCTSNDIKIEETYKKGDEVEVISGQFIGLKGQLISTPDRRKLQIHIPVLNCFASISIDKNDVVKAV</sequence>
<evidence type="ECO:0000256" key="2">
    <source>
        <dbReference type="ARBA" id="ARBA00023015"/>
    </source>
</evidence>
<evidence type="ECO:0000313" key="6">
    <source>
        <dbReference type="EMBL" id="SIS39935.1"/>
    </source>
</evidence>
<reference evidence="6 7" key="1">
    <citation type="submission" date="2017-01" db="EMBL/GenBank/DDBJ databases">
        <authorList>
            <person name="Mah S.A."/>
            <person name="Swanson W.J."/>
            <person name="Moy G.W."/>
            <person name="Vacquier V.D."/>
        </authorList>
    </citation>
    <scope>NUCLEOTIDE SEQUENCE [LARGE SCALE GENOMIC DNA]</scope>
    <source>
        <strain evidence="6 7">DSM 16927</strain>
    </source>
</reference>
<dbReference type="Pfam" id="PF02357">
    <property type="entry name" value="NusG"/>
    <property type="match status" value="1"/>
</dbReference>
<dbReference type="InterPro" id="IPR043425">
    <property type="entry name" value="NusG-like"/>
</dbReference>
<keyword evidence="2" id="KW-0805">Transcription regulation</keyword>
<dbReference type="PANTHER" id="PTHR30265">
    <property type="entry name" value="RHO-INTERACTING TRANSCRIPTION TERMINATION FACTOR NUSG"/>
    <property type="match status" value="1"/>
</dbReference>
<proteinExistence type="predicted"/>
<evidence type="ECO:0000313" key="5">
    <source>
        <dbReference type="EMBL" id="AZA98261.1"/>
    </source>
</evidence>
<evidence type="ECO:0000313" key="7">
    <source>
        <dbReference type="Proteomes" id="UP000186106"/>
    </source>
</evidence>
<keyword evidence="8" id="KW-1185">Reference proteome</keyword>
<dbReference type="KEGG" id="cjt:EG359_00985"/>
<dbReference type="InterPro" id="IPR036735">
    <property type="entry name" value="NGN_dom_sf"/>
</dbReference>
<feature type="domain" description="NusG-like N-terminal" evidence="4">
    <location>
        <begin position="4"/>
        <end position="97"/>
    </location>
</feature>
<dbReference type="RefSeq" id="WP_076355889.1">
    <property type="nucleotide sequence ID" value="NZ_CP033926.1"/>
</dbReference>
<gene>
    <name evidence="5" type="ORF">EG359_00985</name>
    <name evidence="6" type="ORF">SAMN05421768_106332</name>
</gene>
<keyword evidence="1" id="KW-0889">Transcription antitermination</keyword>
<dbReference type="InterPro" id="IPR008991">
    <property type="entry name" value="Translation_prot_SH3-like_sf"/>
</dbReference>
<dbReference type="STRING" id="112234.SAMN05421768_106332"/>
<evidence type="ECO:0000256" key="1">
    <source>
        <dbReference type="ARBA" id="ARBA00022814"/>
    </source>
</evidence>
<dbReference type="CDD" id="cd09895">
    <property type="entry name" value="NGN_SP_UpxY"/>
    <property type="match status" value="1"/>
</dbReference>
<dbReference type="OrthoDB" id="9796143at2"/>
<evidence type="ECO:0000313" key="8">
    <source>
        <dbReference type="Proteomes" id="UP000279541"/>
    </source>
</evidence>
<dbReference type="GO" id="GO:0031564">
    <property type="term" value="P:transcription antitermination"/>
    <property type="evidence" value="ECO:0007669"/>
    <property type="project" value="UniProtKB-KW"/>
</dbReference>
<dbReference type="Gene3D" id="3.30.70.940">
    <property type="entry name" value="NusG, N-terminal domain"/>
    <property type="match status" value="1"/>
</dbReference>
<evidence type="ECO:0000256" key="3">
    <source>
        <dbReference type="ARBA" id="ARBA00023163"/>
    </source>
</evidence>
<dbReference type="PANTHER" id="PTHR30265:SF4">
    <property type="entry name" value="KOW MOTIF FAMILY PROTEIN, EXPRESSED"/>
    <property type="match status" value="1"/>
</dbReference>
<keyword evidence="3" id="KW-0804">Transcription</keyword>
<dbReference type="AlphaFoldDB" id="A0A1N7IS53"/>
<dbReference type="EMBL" id="CP033926">
    <property type="protein sequence ID" value="AZA98261.1"/>
    <property type="molecule type" value="Genomic_DNA"/>
</dbReference>
<dbReference type="Proteomes" id="UP000186106">
    <property type="component" value="Unassembled WGS sequence"/>
</dbReference>
<reference evidence="5 8" key="2">
    <citation type="submission" date="2018-11" db="EMBL/GenBank/DDBJ databases">
        <title>Proposal to divide the Flavobacteriaceae and reorganize its genera based on Amino Acid Identity values calculated from whole genome sequences.</title>
        <authorList>
            <person name="Nicholson A.C."/>
            <person name="Gulvik C.A."/>
            <person name="Whitney A.M."/>
            <person name="Humrighouse B.W."/>
            <person name="Bell M."/>
            <person name="Holmes B."/>
            <person name="Steigerwalt A.G."/>
            <person name="Villarma A."/>
            <person name="Sheth M."/>
            <person name="Batra D."/>
            <person name="Pryor J."/>
            <person name="Bernardet J.-F."/>
            <person name="Hugo C."/>
            <person name="Kampfer P."/>
            <person name="Newman J."/>
            <person name="McQuiston J.R."/>
        </authorList>
    </citation>
    <scope>NUCLEOTIDE SEQUENCE [LARGE SCALE GENOMIC DNA]</scope>
    <source>
        <strain evidence="5 8">DSM 16927</strain>
    </source>
</reference>
<dbReference type="InterPro" id="IPR006645">
    <property type="entry name" value="NGN-like_dom"/>
</dbReference>
<dbReference type="GO" id="GO:0006354">
    <property type="term" value="P:DNA-templated transcription elongation"/>
    <property type="evidence" value="ECO:0007669"/>
    <property type="project" value="InterPro"/>
</dbReference>
<protein>
    <submittedName>
        <fullName evidence="6">Transcription antitermination protein nusG</fullName>
    </submittedName>
    <submittedName>
        <fullName evidence="5">UpxY family transcription antiterminator</fullName>
    </submittedName>
</protein>
<evidence type="ECO:0000259" key="4">
    <source>
        <dbReference type="Pfam" id="PF02357"/>
    </source>
</evidence>
<name>A0A1N7IS53_9FLAO</name>
<dbReference type="NCBIfam" id="NF033644">
    <property type="entry name" value="antiterm_UpxY"/>
    <property type="match status" value="1"/>
</dbReference>
<dbReference type="Proteomes" id="UP000279541">
    <property type="component" value="Chromosome"/>
</dbReference>
<dbReference type="SUPFAM" id="SSF82679">
    <property type="entry name" value="N-utilization substance G protein NusG, N-terminal domain"/>
    <property type="match status" value="1"/>
</dbReference>
<dbReference type="EMBL" id="FTNZ01000006">
    <property type="protein sequence ID" value="SIS39935.1"/>
    <property type="molecule type" value="Genomic_DNA"/>
</dbReference>
<dbReference type="SUPFAM" id="SSF50104">
    <property type="entry name" value="Translation proteins SH3-like domain"/>
    <property type="match status" value="1"/>
</dbReference>